<dbReference type="EMBL" id="BK016258">
    <property type="protein sequence ID" value="DAG05376.1"/>
    <property type="molecule type" value="Genomic_DNA"/>
</dbReference>
<name>A0A8S5VFD0_9CAUD</name>
<protein>
    <submittedName>
        <fullName evidence="1">Uncharacterized protein</fullName>
    </submittedName>
</protein>
<evidence type="ECO:0000313" key="1">
    <source>
        <dbReference type="EMBL" id="DAG05376.1"/>
    </source>
</evidence>
<sequence>MCRSDINNVREDILLKGYASTTDVMKFIPCGYDKAKKIIDEITKMVEEKGKRVFIGIRSVYLLPYVELTETQVHKYAELEREKMATKVEENGK</sequence>
<proteinExistence type="predicted"/>
<organism evidence="1">
    <name type="scientific">Myoviridae sp. ctai52</name>
    <dbReference type="NCBI Taxonomy" id="2825134"/>
    <lineage>
        <taxon>Viruses</taxon>
        <taxon>Duplodnaviria</taxon>
        <taxon>Heunggongvirae</taxon>
        <taxon>Uroviricota</taxon>
        <taxon>Caudoviricetes</taxon>
    </lineage>
</organism>
<accession>A0A8S5VFD0</accession>
<reference evidence="1" key="1">
    <citation type="journal article" date="2021" name="Proc. Natl. Acad. Sci. U.S.A.">
        <title>A Catalog of Tens of Thousands of Viruses from Human Metagenomes Reveals Hidden Associations with Chronic Diseases.</title>
        <authorList>
            <person name="Tisza M.J."/>
            <person name="Buck C.B."/>
        </authorList>
    </citation>
    <scope>NUCLEOTIDE SEQUENCE</scope>
    <source>
        <strain evidence="1">Ctai52</strain>
    </source>
</reference>